<dbReference type="NCBIfam" id="TIGR02899">
    <property type="entry name" value="spore_safA"/>
    <property type="match status" value="1"/>
</dbReference>
<accession>A0ABM5LZM1</accession>
<feature type="compositionally biased region" description="Basic and acidic residues" evidence="1">
    <location>
        <begin position="340"/>
        <end position="353"/>
    </location>
</feature>
<proteinExistence type="predicted"/>
<sequence>MKIHIVQKGDSLWKIAEKYGVDFEEVKKLNTQLSNPDLIMPGMKIKVPSEGVLVRKEPTGQGPASEASPKHEHPYSKEKPKSVVDIEDTKPKEKQSVPYVPPMPQQHEDVYPEADTNDYYNVNQLFQPWSPPKPEEPEKYHFENTENEHYLQDQFPHQEAMNNMENANYPNMPNMPKAPDVGGLEEENIHHAVPNMPGPEPYYHHHHPVHFAPCPVPISPVLPGSGLCYPCYPAPHAYPVHQPYGYQPGFVSPAGYGHGGYENKHHENDDHHHYSQHHYPSYGAPYAPQYGAHAYGAPYGQMPYAPHYGGHMGGYGGPQAQSPYHYQPNVAHGYENAPQFKDHDDCGCDDDQHYPYPQGPGYPGAGAYGAPQMPYGGANPYGAGAFGPNQPAPNQMFGRPDEEED</sequence>
<dbReference type="InterPro" id="IPR036779">
    <property type="entry name" value="LysM_dom_sf"/>
</dbReference>
<evidence type="ECO:0000313" key="3">
    <source>
        <dbReference type="EMBL" id="ADP33268.1"/>
    </source>
</evidence>
<feature type="domain" description="LysM" evidence="2">
    <location>
        <begin position="2"/>
        <end position="47"/>
    </location>
</feature>
<dbReference type="RefSeq" id="WP_003325262.1">
    <property type="nucleotide sequence ID" value="NC_014639.1"/>
</dbReference>
<feature type="region of interest" description="Disordered" evidence="1">
    <location>
        <begin position="55"/>
        <end position="104"/>
    </location>
</feature>
<dbReference type="PROSITE" id="PS51782">
    <property type="entry name" value="LYSM"/>
    <property type="match status" value="1"/>
</dbReference>
<name>A0ABM5LZM1_BACA1</name>
<dbReference type="SUPFAM" id="SSF54106">
    <property type="entry name" value="LysM domain"/>
    <property type="match status" value="1"/>
</dbReference>
<gene>
    <name evidence="3" type="ordered locus">BATR1942_11685</name>
</gene>
<evidence type="ECO:0000313" key="4">
    <source>
        <dbReference type="Proteomes" id="UP000006867"/>
    </source>
</evidence>
<organism evidence="3 4">
    <name type="scientific">Bacillus atrophaeus (strain 1942)</name>
    <dbReference type="NCBI Taxonomy" id="720555"/>
    <lineage>
        <taxon>Bacteria</taxon>
        <taxon>Bacillati</taxon>
        <taxon>Bacillota</taxon>
        <taxon>Bacilli</taxon>
        <taxon>Bacillales</taxon>
        <taxon>Bacillaceae</taxon>
        <taxon>Bacillus</taxon>
    </lineage>
</organism>
<dbReference type="CDD" id="cd00118">
    <property type="entry name" value="LysM"/>
    <property type="match status" value="1"/>
</dbReference>
<protein>
    <submittedName>
        <fullName evidence="3">Morphogenetic protein associated with SpoVID</fullName>
    </submittedName>
</protein>
<feature type="region of interest" description="Disordered" evidence="1">
    <location>
        <begin position="319"/>
        <end position="405"/>
    </location>
</feature>
<feature type="compositionally biased region" description="Low complexity" evidence="1">
    <location>
        <begin position="368"/>
        <end position="389"/>
    </location>
</feature>
<dbReference type="EMBL" id="CP002207">
    <property type="protein sequence ID" value="ADP33268.1"/>
    <property type="molecule type" value="Genomic_DNA"/>
</dbReference>
<evidence type="ECO:0000259" key="2">
    <source>
        <dbReference type="PROSITE" id="PS51782"/>
    </source>
</evidence>
<feature type="compositionally biased region" description="Basic and acidic residues" evidence="1">
    <location>
        <begin position="68"/>
        <end position="95"/>
    </location>
</feature>
<dbReference type="Pfam" id="PF01476">
    <property type="entry name" value="LysM"/>
    <property type="match status" value="1"/>
</dbReference>
<evidence type="ECO:0000256" key="1">
    <source>
        <dbReference type="SAM" id="MobiDB-lite"/>
    </source>
</evidence>
<dbReference type="Proteomes" id="UP000006867">
    <property type="component" value="Chromosome"/>
</dbReference>
<dbReference type="InterPro" id="IPR014248">
    <property type="entry name" value="Spore_coat_assembly_SafA"/>
</dbReference>
<dbReference type="SMART" id="SM00257">
    <property type="entry name" value="LysM"/>
    <property type="match status" value="1"/>
</dbReference>
<dbReference type="InterPro" id="IPR018392">
    <property type="entry name" value="LysM"/>
</dbReference>
<keyword evidence="4" id="KW-1185">Reference proteome</keyword>
<reference evidence="3 4" key="1">
    <citation type="journal article" date="2011" name="Front. Microbiol.">
        <title>Genomic signatures of strain selection and enhancement in Bacillus atrophaeus var. globigii, a historical biowarfare simulant.</title>
        <authorList>
            <person name="Gibbons H.S."/>
            <person name="Broomall S.M."/>
            <person name="McNew L.A."/>
            <person name="Daligault H."/>
            <person name="Chapman C."/>
            <person name="Bruce D."/>
            <person name="Karavis M."/>
            <person name="Krepps M."/>
            <person name="McGregor P.A."/>
            <person name="Hong C."/>
            <person name="Park K.H."/>
            <person name="Akmal A."/>
            <person name="Feldman A."/>
            <person name="Lin J.S."/>
            <person name="Chang W.E."/>
            <person name="Higgs B.W."/>
            <person name="Demirev P."/>
            <person name="Lindquist J."/>
            <person name="Liem A."/>
            <person name="Fochler E."/>
            <person name="Read T.D."/>
            <person name="Tapia R."/>
            <person name="Johnson S."/>
            <person name="Bishop-Lilly K.A."/>
            <person name="Detter C."/>
            <person name="Han C."/>
            <person name="Sozhamannan S."/>
            <person name="Rosenzweig C.N."/>
            <person name="Skowronski E.W."/>
        </authorList>
    </citation>
    <scope>NUCLEOTIDE SEQUENCE [LARGE SCALE GENOMIC DNA]</scope>
    <source>
        <strain evidence="3 4">1942</strain>
    </source>
</reference>
<dbReference type="Gene3D" id="3.10.350.10">
    <property type="entry name" value="LysM domain"/>
    <property type="match status" value="1"/>
</dbReference>